<evidence type="ECO:0000313" key="2">
    <source>
        <dbReference type="Proteomes" id="UP000053660"/>
    </source>
</evidence>
<gene>
    <name evidence="1" type="ORF">OESDEN_14676</name>
</gene>
<dbReference type="EMBL" id="KN563297">
    <property type="protein sequence ID" value="KHJ85593.1"/>
    <property type="molecule type" value="Genomic_DNA"/>
</dbReference>
<protein>
    <submittedName>
        <fullName evidence="1">Uncharacterized protein</fullName>
    </submittedName>
</protein>
<sequence>LNRKKFLGDLVTSDDSWILYDNNTRHTVWLPRDAETPKQPKSDLHSLKLFLPFVGCEGTDIICATSCRRTVTASVYIDQPQKLADAVREKRQSPPLP</sequence>
<keyword evidence="2" id="KW-1185">Reference proteome</keyword>
<dbReference type="Pfam" id="PF01359">
    <property type="entry name" value="Transposase_1"/>
    <property type="match status" value="1"/>
</dbReference>
<reference evidence="1 2" key="1">
    <citation type="submission" date="2014-03" db="EMBL/GenBank/DDBJ databases">
        <title>Draft genome of the hookworm Oesophagostomum dentatum.</title>
        <authorList>
            <person name="Mitreva M."/>
        </authorList>
    </citation>
    <scope>NUCLEOTIDE SEQUENCE [LARGE SCALE GENOMIC DNA]</scope>
    <source>
        <strain evidence="1 2">OD-Hann</strain>
    </source>
</reference>
<dbReference type="InterPro" id="IPR036397">
    <property type="entry name" value="RNaseH_sf"/>
</dbReference>
<proteinExistence type="predicted"/>
<feature type="non-terminal residue" evidence="1">
    <location>
        <position position="1"/>
    </location>
</feature>
<dbReference type="InterPro" id="IPR001888">
    <property type="entry name" value="Transposase_1"/>
</dbReference>
<dbReference type="Gene3D" id="3.30.420.10">
    <property type="entry name" value="Ribonuclease H-like superfamily/Ribonuclease H"/>
    <property type="match status" value="1"/>
</dbReference>
<accession>A0A0B1SJT6</accession>
<dbReference type="GO" id="GO:0003676">
    <property type="term" value="F:nucleic acid binding"/>
    <property type="evidence" value="ECO:0007669"/>
    <property type="project" value="InterPro"/>
</dbReference>
<name>A0A0B1SJT6_OESDE</name>
<dbReference type="Proteomes" id="UP000053660">
    <property type="component" value="Unassembled WGS sequence"/>
</dbReference>
<organism evidence="1 2">
    <name type="scientific">Oesophagostomum dentatum</name>
    <name type="common">Nodular worm</name>
    <dbReference type="NCBI Taxonomy" id="61180"/>
    <lineage>
        <taxon>Eukaryota</taxon>
        <taxon>Metazoa</taxon>
        <taxon>Ecdysozoa</taxon>
        <taxon>Nematoda</taxon>
        <taxon>Chromadorea</taxon>
        <taxon>Rhabditida</taxon>
        <taxon>Rhabditina</taxon>
        <taxon>Rhabditomorpha</taxon>
        <taxon>Strongyloidea</taxon>
        <taxon>Strongylidae</taxon>
        <taxon>Oesophagostomum</taxon>
    </lineage>
</organism>
<dbReference type="AlphaFoldDB" id="A0A0B1SJT6"/>
<evidence type="ECO:0000313" key="1">
    <source>
        <dbReference type="EMBL" id="KHJ85593.1"/>
    </source>
</evidence>
<dbReference type="OrthoDB" id="9970333at2759"/>